<evidence type="ECO:0000256" key="2">
    <source>
        <dbReference type="ARBA" id="ARBA00001931"/>
    </source>
</evidence>
<reference evidence="16" key="1">
    <citation type="journal article" date="2019" name="Int. J. Syst. Evol. Microbiol.">
        <title>The Global Catalogue of Microorganisms (GCM) 10K type strain sequencing project: providing services to taxonomists for standard genome sequencing and annotation.</title>
        <authorList>
            <consortium name="The Broad Institute Genomics Platform"/>
            <consortium name="The Broad Institute Genome Sequencing Center for Infectious Disease"/>
            <person name="Wu L."/>
            <person name="Ma J."/>
        </authorList>
    </citation>
    <scope>NUCLEOTIDE SEQUENCE [LARGE SCALE GENOMIC DNA]</scope>
    <source>
        <strain evidence="16">KCTC 42224</strain>
    </source>
</reference>
<comment type="cofactor">
    <cofactor evidence="1">
        <name>Ca(2+)</name>
        <dbReference type="ChEBI" id="CHEBI:29108"/>
    </cofactor>
</comment>
<comment type="cofactor">
    <cofactor evidence="2">
        <name>pyrroloquinoline quinone</name>
        <dbReference type="ChEBI" id="CHEBI:58442"/>
    </cofactor>
</comment>
<dbReference type="Proteomes" id="UP001595683">
    <property type="component" value="Unassembled WGS sequence"/>
</dbReference>
<keyword evidence="9 15" id="KW-0560">Oxidoreductase</keyword>
<organism evidence="15 16">
    <name type="scientific">Novosphingobium pokkalii</name>
    <dbReference type="NCBI Taxonomy" id="1770194"/>
    <lineage>
        <taxon>Bacteria</taxon>
        <taxon>Pseudomonadati</taxon>
        <taxon>Pseudomonadota</taxon>
        <taxon>Alphaproteobacteria</taxon>
        <taxon>Sphingomonadales</taxon>
        <taxon>Sphingomonadaceae</taxon>
        <taxon>Novosphingobium</taxon>
    </lineage>
</organism>
<evidence type="ECO:0000256" key="7">
    <source>
        <dbReference type="ARBA" id="ARBA00022837"/>
    </source>
</evidence>
<dbReference type="EMBL" id="JBHRYE010000001">
    <property type="protein sequence ID" value="MFC3669848.1"/>
    <property type="molecule type" value="Genomic_DNA"/>
</dbReference>
<dbReference type="SMART" id="SM00564">
    <property type="entry name" value="PQQ"/>
    <property type="match status" value="6"/>
</dbReference>
<keyword evidence="4 12" id="KW-0349">Heme</keyword>
<name>A0ABV7UYE0_9SPHN</name>
<keyword evidence="5 12" id="KW-0479">Metal-binding</keyword>
<proteinExistence type="inferred from homology"/>
<evidence type="ECO:0000256" key="3">
    <source>
        <dbReference type="ARBA" id="ARBA00008156"/>
    </source>
</evidence>
<keyword evidence="6" id="KW-0732">Signal</keyword>
<dbReference type="Gene3D" id="1.10.760.10">
    <property type="entry name" value="Cytochrome c-like domain"/>
    <property type="match status" value="1"/>
</dbReference>
<dbReference type="InterPro" id="IPR017512">
    <property type="entry name" value="PQQ_MeOH/EtOH_DH"/>
</dbReference>
<keyword evidence="7" id="KW-0106">Calcium</keyword>
<dbReference type="GO" id="GO:0016491">
    <property type="term" value="F:oxidoreductase activity"/>
    <property type="evidence" value="ECO:0007669"/>
    <property type="project" value="UniProtKB-KW"/>
</dbReference>
<dbReference type="Pfam" id="PF13442">
    <property type="entry name" value="Cytochrome_CBB3"/>
    <property type="match status" value="1"/>
</dbReference>
<evidence type="ECO:0000256" key="6">
    <source>
        <dbReference type="ARBA" id="ARBA00022729"/>
    </source>
</evidence>
<comment type="similarity">
    <text evidence="3">Belongs to the bacterial PQQ dehydrogenase family.</text>
</comment>
<evidence type="ECO:0000256" key="1">
    <source>
        <dbReference type="ARBA" id="ARBA00001913"/>
    </source>
</evidence>
<dbReference type="InterPro" id="IPR002372">
    <property type="entry name" value="PQQ_rpt_dom"/>
</dbReference>
<gene>
    <name evidence="15" type="ORF">ACFOOT_00275</name>
</gene>
<feature type="region of interest" description="Disordered" evidence="13">
    <location>
        <begin position="1"/>
        <end position="64"/>
    </location>
</feature>
<comment type="caution">
    <text evidence="15">The sequence shown here is derived from an EMBL/GenBank/DDBJ whole genome shotgun (WGS) entry which is preliminary data.</text>
</comment>
<keyword evidence="11" id="KW-1015">Disulfide bond</keyword>
<evidence type="ECO:0000256" key="9">
    <source>
        <dbReference type="ARBA" id="ARBA00023002"/>
    </source>
</evidence>
<evidence type="ECO:0000259" key="14">
    <source>
        <dbReference type="PROSITE" id="PS51007"/>
    </source>
</evidence>
<evidence type="ECO:0000313" key="15">
    <source>
        <dbReference type="EMBL" id="MFC3669848.1"/>
    </source>
</evidence>
<evidence type="ECO:0000256" key="5">
    <source>
        <dbReference type="ARBA" id="ARBA00022723"/>
    </source>
</evidence>
<dbReference type="Pfam" id="PF01011">
    <property type="entry name" value="PQQ"/>
    <property type="match status" value="2"/>
</dbReference>
<dbReference type="RefSeq" id="WP_229815331.1">
    <property type="nucleotide sequence ID" value="NZ_BMZP01000011.1"/>
</dbReference>
<dbReference type="InterPro" id="IPR011047">
    <property type="entry name" value="Quinoprotein_ADH-like_sf"/>
</dbReference>
<keyword evidence="16" id="KW-1185">Reference proteome</keyword>
<evidence type="ECO:0000256" key="13">
    <source>
        <dbReference type="SAM" id="MobiDB-lite"/>
    </source>
</evidence>
<evidence type="ECO:0000256" key="8">
    <source>
        <dbReference type="ARBA" id="ARBA00022891"/>
    </source>
</evidence>
<dbReference type="NCBIfam" id="TIGR03075">
    <property type="entry name" value="PQQ_enz_alc_DH"/>
    <property type="match status" value="1"/>
</dbReference>
<evidence type="ECO:0000256" key="4">
    <source>
        <dbReference type="ARBA" id="ARBA00022617"/>
    </source>
</evidence>
<dbReference type="SUPFAM" id="SSF50998">
    <property type="entry name" value="Quinoprotein alcohol dehydrogenase-like"/>
    <property type="match status" value="1"/>
</dbReference>
<keyword evidence="8" id="KW-0634">PQQ</keyword>
<evidence type="ECO:0000256" key="12">
    <source>
        <dbReference type="PROSITE-ProRule" id="PRU00433"/>
    </source>
</evidence>
<dbReference type="InterPro" id="IPR036909">
    <property type="entry name" value="Cyt_c-like_dom_sf"/>
</dbReference>
<dbReference type="EC" id="1.1.2.-" evidence="15"/>
<dbReference type="InterPro" id="IPR009056">
    <property type="entry name" value="Cyt_c-like_dom"/>
</dbReference>
<evidence type="ECO:0000313" key="16">
    <source>
        <dbReference type="Proteomes" id="UP001595683"/>
    </source>
</evidence>
<evidence type="ECO:0000256" key="11">
    <source>
        <dbReference type="ARBA" id="ARBA00023157"/>
    </source>
</evidence>
<feature type="domain" description="Cytochrome c" evidence="14">
    <location>
        <begin position="685"/>
        <end position="761"/>
    </location>
</feature>
<evidence type="ECO:0000256" key="10">
    <source>
        <dbReference type="ARBA" id="ARBA00023004"/>
    </source>
</evidence>
<sequence length="789" mass="83999">MTDGGFDKLSPNGEGQDSPSSPLLFRGGAGGGGDLTPGIHHPPAPSSEEEGEKGPSSVRPEPGEGRWRNLVVLATASLTLAAAAPLTQGAGAEWIEPGGDTGKTHWSTLTGINAANVARLGLAWEADLGTARGQEASPVMVGGVLYVAGNAGRAYAYDAASGRELWRFEPEVDMQRNRTACCDMVNRGLAVANGRVFIAALDGWMYALDARTGTVVWKTDFIEDRKRGDNSTGAPEVAGDVVVIGMGGAEYDVRGYVTAMDIRTGAIRWRWHVVPRDPALGPQETPELEAALKTWDPKSRWDVGGGGAPWDAINYDPETGYVLVGTGNGGPYARSKRSPAGGDNLYLGSLVALDPRTGRMAWHYQETPEDNWDFTSTQPMILTHMVVDGQDRGVILHAPKNGFLYVLDRKTGQVLRANAIARVNWAKGFEPGTMKPILNREAADYTDGPKIVFPSTVGARNWFPAAYSPQTGLYYGSVADIGNLIFMTPGAKPYRARALNNDAALIFTPDVAAAVETLPPPMAQAVKALPAFAEAKANPGKSQLRAIDPLTGQTVWAVDSEGWQDRGGVLATASGLIVQGTLSGKLVVRDARNGKVLKSIETGSPIMAAPITYTVRGVQYIAVQAGWGGGGWAFTPRYSAAYARGNQNRLLVFRLDGRRVPLPPLLPPLEVAPPPPAQAAGVTAETIARGQGLFFANCAICHANIHRSMAPDLRRMQPGTHEAFRQIVLEGALLPAGMPRWDDVLSVGDADAIHAYLIDLQGKTRVDELAKQKAGKPLDGPSLTILSNY</sequence>
<dbReference type="InterPro" id="IPR018391">
    <property type="entry name" value="PQQ_b-propeller_rpt"/>
</dbReference>
<keyword evidence="10 12" id="KW-0408">Iron</keyword>
<dbReference type="PROSITE" id="PS51007">
    <property type="entry name" value="CYTC"/>
    <property type="match status" value="1"/>
</dbReference>
<accession>A0ABV7UYE0</accession>
<dbReference type="Gene3D" id="2.140.10.10">
    <property type="entry name" value="Quinoprotein alcohol dehydrogenase-like superfamily"/>
    <property type="match status" value="1"/>
</dbReference>
<dbReference type="PANTHER" id="PTHR32303">
    <property type="entry name" value="QUINOPROTEIN ALCOHOL DEHYDROGENASE (CYTOCHROME C)"/>
    <property type="match status" value="1"/>
</dbReference>
<dbReference type="SUPFAM" id="SSF46626">
    <property type="entry name" value="Cytochrome c"/>
    <property type="match status" value="1"/>
</dbReference>
<protein>
    <submittedName>
        <fullName evidence="15">PQQ-dependent dehydrogenase, methanol/ethanol family</fullName>
        <ecNumber evidence="15">1.1.2.-</ecNumber>
    </submittedName>
</protein>